<dbReference type="EMBL" id="JAVDVX010000002">
    <property type="protein sequence ID" value="MDR7089344.1"/>
    <property type="molecule type" value="Genomic_DNA"/>
</dbReference>
<name>A0ABU1UVX3_9GAMM</name>
<sequence>MELSSITDKLVQNVQRAQIEQIMSITKVLGLKVGSQFLADVQKVTQATPEERAQLVKSIEANLAQLNKNSAAPAIKALIRELETQKNIAQTPGVKLVTLTVNTLATVIPSVPATTTPPAPVAATLLTYTNQPLQIGQTLLMQLSEGQRLQLLQPLTKAEIATFNALLQIGNLPTTTTPNTTQANTNPVNTNNLNHSQLATSTLLNDGVITKENVSAVLEQNKLAAIKTTDAIGETLRRLLPQKDKGQDLLASLPKITQFIQQLPLAERKEWLSSQVQQSLKTLANHIRLSDQLTNPKLVEMTLKNNGQSFEHKLAQLVTGKQSSEPVSTLSTGALLAPKKSPPTATTPANPASTANSALLTINTSPGANNKTTISTQNPVEKIANQDLKGALLGLLHQLDTELETTKPALPGSPLATEINKNVLAIALPQFLGMLTHRQQGELSQKQLRTQLVMLMHQYALGSIAKIQLQQVHALNHQLGQADQAQPTQSWQFEIPVRQGQDVHPLHIQMEQQWVEEQNENAEKNSARVRQWNVMLSFDLSLIGQFYAQLTLLGDKLSAKFWAENENTLQEAKNKIDGLKAQLEREGIQVAQMQCVPGLPPKPKMSFSYSLVDVKT</sequence>
<gene>
    <name evidence="3" type="ORF">J2X05_001350</name>
</gene>
<evidence type="ECO:0000313" key="3">
    <source>
        <dbReference type="EMBL" id="MDR7089344.1"/>
    </source>
</evidence>
<comment type="caution">
    <text evidence="3">The sequence shown here is derived from an EMBL/GenBank/DDBJ whole genome shotgun (WGS) entry which is preliminary data.</text>
</comment>
<reference evidence="3 4" key="1">
    <citation type="submission" date="2023-07" db="EMBL/GenBank/DDBJ databases">
        <title>Sorghum-associated microbial communities from plants grown in Nebraska, USA.</title>
        <authorList>
            <person name="Schachtman D."/>
        </authorList>
    </citation>
    <scope>NUCLEOTIDE SEQUENCE [LARGE SCALE GENOMIC DNA]</scope>
    <source>
        <strain evidence="3 4">BE190</strain>
    </source>
</reference>
<organism evidence="3 4">
    <name type="scientific">Cellvibrio fibrivorans</name>
    <dbReference type="NCBI Taxonomy" id="126350"/>
    <lineage>
        <taxon>Bacteria</taxon>
        <taxon>Pseudomonadati</taxon>
        <taxon>Pseudomonadota</taxon>
        <taxon>Gammaproteobacteria</taxon>
        <taxon>Cellvibrionales</taxon>
        <taxon>Cellvibrionaceae</taxon>
        <taxon>Cellvibrio</taxon>
    </lineage>
</organism>
<dbReference type="RefSeq" id="WP_310070329.1">
    <property type="nucleotide sequence ID" value="NZ_JAVDVX010000002.1"/>
</dbReference>
<evidence type="ECO:0000259" key="2">
    <source>
        <dbReference type="Pfam" id="PF02120"/>
    </source>
</evidence>
<feature type="domain" description="Flagellar hook-length control protein-like C-terminal" evidence="2">
    <location>
        <begin position="523"/>
        <end position="600"/>
    </location>
</feature>
<keyword evidence="4" id="KW-1185">Reference proteome</keyword>
<keyword evidence="1" id="KW-0175">Coiled coil</keyword>
<dbReference type="Proteomes" id="UP001253595">
    <property type="component" value="Unassembled WGS sequence"/>
</dbReference>
<dbReference type="InterPro" id="IPR021136">
    <property type="entry name" value="Flagellar_hook_control-like_C"/>
</dbReference>
<evidence type="ECO:0000313" key="4">
    <source>
        <dbReference type="Proteomes" id="UP001253595"/>
    </source>
</evidence>
<proteinExistence type="predicted"/>
<protein>
    <recommendedName>
        <fullName evidence="2">Flagellar hook-length control protein-like C-terminal domain-containing protein</fullName>
    </recommendedName>
</protein>
<accession>A0ABU1UVX3</accession>
<feature type="coiled-coil region" evidence="1">
    <location>
        <begin position="562"/>
        <end position="589"/>
    </location>
</feature>
<evidence type="ECO:0000256" key="1">
    <source>
        <dbReference type="SAM" id="Coils"/>
    </source>
</evidence>
<dbReference type="Pfam" id="PF02120">
    <property type="entry name" value="Flg_hook"/>
    <property type="match status" value="1"/>
</dbReference>